<proteinExistence type="predicted"/>
<comment type="caution">
    <text evidence="3">The sequence shown here is derived from an EMBL/GenBank/DDBJ whole genome shotgun (WGS) entry which is preliminary data.</text>
</comment>
<keyword evidence="1" id="KW-0812">Transmembrane</keyword>
<protein>
    <recommendedName>
        <fullName evidence="2">Phosphatidic acid phosphatase type 2/haloperoxidase domain-containing protein</fullName>
    </recommendedName>
</protein>
<dbReference type="PATRIC" id="fig|1291052.5.peg.675"/>
<dbReference type="STRING" id="1291052.FC18_GL000660"/>
<dbReference type="AlphaFoldDB" id="A0A0R1ZP32"/>
<evidence type="ECO:0000256" key="1">
    <source>
        <dbReference type="SAM" id="Phobius"/>
    </source>
</evidence>
<gene>
    <name evidence="3" type="ORF">FC18_GL000660</name>
</gene>
<dbReference type="PANTHER" id="PTHR14969">
    <property type="entry name" value="SPHINGOSINE-1-PHOSPHATE PHOSPHOHYDROLASE"/>
    <property type="match status" value="1"/>
</dbReference>
<feature type="transmembrane region" description="Helical" evidence="1">
    <location>
        <begin position="90"/>
        <end position="108"/>
    </location>
</feature>
<feature type="transmembrane region" description="Helical" evidence="1">
    <location>
        <begin position="9"/>
        <end position="30"/>
    </location>
</feature>
<sequence length="216" mass="23573">MYRGKRQPAYLLIGACITATLFAILIAGVLNNFGYIHAIDQAGFRGALAVRNPGLTALVVPLTNFGNPLVVTILSIILALIFAMRRQWTLFSFVAVNMMGINAVNYIVKNIVERVRPFNADATVHNLVAASGWSFPSGHSTGAVLLYGTIIVCAAALVQKRWQVNWLRGLSIFLLITIPLSRIYVQVHYPTDVLAGLCLGATGLFLSLYFFDTENA</sequence>
<keyword evidence="1" id="KW-1133">Transmembrane helix</keyword>
<dbReference type="Gene3D" id="1.20.144.10">
    <property type="entry name" value="Phosphatidic acid phosphatase type 2/haloperoxidase"/>
    <property type="match status" value="1"/>
</dbReference>
<feature type="domain" description="Phosphatidic acid phosphatase type 2/haloperoxidase" evidence="2">
    <location>
        <begin position="91"/>
        <end position="208"/>
    </location>
</feature>
<evidence type="ECO:0000259" key="2">
    <source>
        <dbReference type="SMART" id="SM00014"/>
    </source>
</evidence>
<evidence type="ECO:0000313" key="3">
    <source>
        <dbReference type="EMBL" id="KRM56130.1"/>
    </source>
</evidence>
<organism evidence="3 4">
    <name type="scientific">Lacticaseibacillus sharpeae JCM 1186 = DSM 20505</name>
    <dbReference type="NCBI Taxonomy" id="1291052"/>
    <lineage>
        <taxon>Bacteria</taxon>
        <taxon>Bacillati</taxon>
        <taxon>Bacillota</taxon>
        <taxon>Bacilli</taxon>
        <taxon>Lactobacillales</taxon>
        <taxon>Lactobacillaceae</taxon>
        <taxon>Lacticaseibacillus</taxon>
    </lineage>
</organism>
<dbReference type="SUPFAM" id="SSF48317">
    <property type="entry name" value="Acid phosphatase/Vanadium-dependent haloperoxidase"/>
    <property type="match status" value="1"/>
</dbReference>
<keyword evidence="4" id="KW-1185">Reference proteome</keyword>
<name>A0A0R1ZP32_9LACO</name>
<dbReference type="SMART" id="SM00014">
    <property type="entry name" value="acidPPc"/>
    <property type="match status" value="1"/>
</dbReference>
<dbReference type="OrthoDB" id="9789113at2"/>
<feature type="transmembrane region" description="Helical" evidence="1">
    <location>
        <begin position="140"/>
        <end position="158"/>
    </location>
</feature>
<dbReference type="PANTHER" id="PTHR14969:SF13">
    <property type="entry name" value="AT30094P"/>
    <property type="match status" value="1"/>
</dbReference>
<keyword evidence="1" id="KW-0472">Membrane</keyword>
<dbReference type="InterPro" id="IPR000326">
    <property type="entry name" value="PAP2/HPO"/>
</dbReference>
<reference evidence="3 4" key="1">
    <citation type="journal article" date="2015" name="Genome Announc.">
        <title>Expanding the biotechnology potential of lactobacilli through comparative genomics of 213 strains and associated genera.</title>
        <authorList>
            <person name="Sun Z."/>
            <person name="Harris H.M."/>
            <person name="McCann A."/>
            <person name="Guo C."/>
            <person name="Argimon S."/>
            <person name="Zhang W."/>
            <person name="Yang X."/>
            <person name="Jeffery I.B."/>
            <person name="Cooney J.C."/>
            <person name="Kagawa T.F."/>
            <person name="Liu W."/>
            <person name="Song Y."/>
            <person name="Salvetti E."/>
            <person name="Wrobel A."/>
            <person name="Rasinkangas P."/>
            <person name="Parkhill J."/>
            <person name="Rea M.C."/>
            <person name="O'Sullivan O."/>
            <person name="Ritari J."/>
            <person name="Douillard F.P."/>
            <person name="Paul Ross R."/>
            <person name="Yang R."/>
            <person name="Briner A.E."/>
            <person name="Felis G.E."/>
            <person name="de Vos W.M."/>
            <person name="Barrangou R."/>
            <person name="Klaenhammer T.R."/>
            <person name="Caufield P.W."/>
            <person name="Cui Y."/>
            <person name="Zhang H."/>
            <person name="O'Toole P.W."/>
        </authorList>
    </citation>
    <scope>NUCLEOTIDE SEQUENCE [LARGE SCALE GENOMIC DNA]</scope>
    <source>
        <strain evidence="3 4">DSM 20505</strain>
    </source>
</reference>
<accession>A0A0R1ZP32</accession>
<feature type="transmembrane region" description="Helical" evidence="1">
    <location>
        <begin position="170"/>
        <end position="187"/>
    </location>
</feature>
<dbReference type="InterPro" id="IPR036938">
    <property type="entry name" value="PAP2/HPO_sf"/>
</dbReference>
<dbReference type="Pfam" id="PF01569">
    <property type="entry name" value="PAP2"/>
    <property type="match status" value="1"/>
</dbReference>
<feature type="transmembrane region" description="Helical" evidence="1">
    <location>
        <begin position="193"/>
        <end position="211"/>
    </location>
</feature>
<dbReference type="Proteomes" id="UP000051679">
    <property type="component" value="Unassembled WGS sequence"/>
</dbReference>
<evidence type="ECO:0000313" key="4">
    <source>
        <dbReference type="Proteomes" id="UP000051679"/>
    </source>
</evidence>
<dbReference type="CDD" id="cd03392">
    <property type="entry name" value="PAP2_like_2"/>
    <property type="match status" value="1"/>
</dbReference>
<dbReference type="EMBL" id="AYYO01000009">
    <property type="protein sequence ID" value="KRM56130.1"/>
    <property type="molecule type" value="Genomic_DNA"/>
</dbReference>
<feature type="transmembrane region" description="Helical" evidence="1">
    <location>
        <begin position="65"/>
        <end position="83"/>
    </location>
</feature>
<dbReference type="RefSeq" id="WP_054677670.1">
    <property type="nucleotide sequence ID" value="NZ_AYYO01000009.1"/>
</dbReference>